<dbReference type="Pfam" id="PF00483">
    <property type="entry name" value="NTP_transferase"/>
    <property type="match status" value="1"/>
</dbReference>
<dbReference type="OrthoDB" id="9809275at2"/>
<dbReference type="KEGG" id="dti:Desti_1484"/>
<feature type="domain" description="Nucleotidyl transferase" evidence="1">
    <location>
        <begin position="2"/>
        <end position="234"/>
    </location>
</feature>
<gene>
    <name evidence="2" type="ordered locus">Desti_1484</name>
</gene>
<dbReference type="RefSeq" id="WP_014809344.1">
    <property type="nucleotide sequence ID" value="NC_018025.1"/>
</dbReference>
<dbReference type="HOGENOM" id="CLU_029499_0_2_7"/>
<organism evidence="2 3">
    <name type="scientific">Desulfomonile tiedjei (strain ATCC 49306 / DSM 6799 / DCB-1)</name>
    <dbReference type="NCBI Taxonomy" id="706587"/>
    <lineage>
        <taxon>Bacteria</taxon>
        <taxon>Pseudomonadati</taxon>
        <taxon>Thermodesulfobacteriota</taxon>
        <taxon>Desulfomonilia</taxon>
        <taxon>Desulfomonilales</taxon>
        <taxon>Desulfomonilaceae</taxon>
        <taxon>Desulfomonile</taxon>
    </lineage>
</organism>
<dbReference type="InterPro" id="IPR005835">
    <property type="entry name" value="NTP_transferase_dom"/>
</dbReference>
<reference evidence="3" key="1">
    <citation type="submission" date="2012-06" db="EMBL/GenBank/DDBJ databases">
        <title>Complete sequence of chromosome of Desulfomonile tiedjei DSM 6799.</title>
        <authorList>
            <person name="Lucas S."/>
            <person name="Copeland A."/>
            <person name="Lapidus A."/>
            <person name="Glavina del Rio T."/>
            <person name="Dalin E."/>
            <person name="Tice H."/>
            <person name="Bruce D."/>
            <person name="Goodwin L."/>
            <person name="Pitluck S."/>
            <person name="Peters L."/>
            <person name="Ovchinnikova G."/>
            <person name="Zeytun A."/>
            <person name="Lu M."/>
            <person name="Kyrpides N."/>
            <person name="Mavromatis K."/>
            <person name="Ivanova N."/>
            <person name="Brettin T."/>
            <person name="Detter J.C."/>
            <person name="Han C."/>
            <person name="Larimer F."/>
            <person name="Land M."/>
            <person name="Hauser L."/>
            <person name="Markowitz V."/>
            <person name="Cheng J.-F."/>
            <person name="Hugenholtz P."/>
            <person name="Woyke T."/>
            <person name="Wu D."/>
            <person name="Spring S."/>
            <person name="Schroeder M."/>
            <person name="Brambilla E."/>
            <person name="Klenk H.-P."/>
            <person name="Eisen J.A."/>
        </authorList>
    </citation>
    <scope>NUCLEOTIDE SEQUENCE [LARGE SCALE GENOMIC DNA]</scope>
    <source>
        <strain evidence="3">ATCC 49306 / DSM 6799 / DCB-1</strain>
    </source>
</reference>
<dbReference type="SUPFAM" id="SSF53448">
    <property type="entry name" value="Nucleotide-diphospho-sugar transferases"/>
    <property type="match status" value="1"/>
</dbReference>
<sequence>MKSLILTAGLGTRLRPLTLERAKPTIPLLGKPLLFWLLENLMSQGVDEFRLNLHHLPHSIEQIFERGPGLNMPVSFAHEPEILGTAGPLKANEAFFDNNTFLMVNGDIVIDFSFREAFAFHKEHGALATLLMFPQPSPPRYFPVRIDADGNLLNFPHISRMGNALPEAYVFTGIHILEPEIFQFIPHAMPYEINEQVYPEAIKRGAKVLGFPVSGYWNDVGSPQRYLEAQRDLLNMRTRLRVNQTKIPYTCVSPEARIEESATFGPFSTAGEGCLVRSESVVENSILWEDVEVTEKTHVHNCIAGSGVVLRNDVRNKIVTRFGDLDISA</sequence>
<dbReference type="EMBL" id="CP003360">
    <property type="protein sequence ID" value="AFM24196.1"/>
    <property type="molecule type" value="Genomic_DNA"/>
</dbReference>
<keyword evidence="3" id="KW-1185">Reference proteome</keyword>
<dbReference type="CDD" id="cd04181">
    <property type="entry name" value="NTP_transferase"/>
    <property type="match status" value="1"/>
</dbReference>
<evidence type="ECO:0000313" key="2">
    <source>
        <dbReference type="EMBL" id="AFM24196.1"/>
    </source>
</evidence>
<dbReference type="Gene3D" id="3.90.550.10">
    <property type="entry name" value="Spore Coat Polysaccharide Biosynthesis Protein SpsA, Chain A"/>
    <property type="match status" value="1"/>
</dbReference>
<evidence type="ECO:0000259" key="1">
    <source>
        <dbReference type="Pfam" id="PF00483"/>
    </source>
</evidence>
<dbReference type="InterPro" id="IPR029044">
    <property type="entry name" value="Nucleotide-diphossugar_trans"/>
</dbReference>
<dbReference type="Gene3D" id="2.160.10.10">
    <property type="entry name" value="Hexapeptide repeat proteins"/>
    <property type="match status" value="1"/>
</dbReference>
<dbReference type="STRING" id="706587.Desti_1484"/>
<dbReference type="eggNOG" id="COG1208">
    <property type="taxonomic scope" value="Bacteria"/>
</dbReference>
<dbReference type="InterPro" id="IPR050486">
    <property type="entry name" value="Mannose-1P_guanyltransferase"/>
</dbReference>
<proteinExistence type="predicted"/>
<dbReference type="PANTHER" id="PTHR22572">
    <property type="entry name" value="SUGAR-1-PHOSPHATE GUANYL TRANSFERASE"/>
    <property type="match status" value="1"/>
</dbReference>
<protein>
    <submittedName>
        <fullName evidence="2">Nucleoside-diphosphate-sugar pyrophosphorylase family protein</fullName>
    </submittedName>
</protein>
<evidence type="ECO:0000313" key="3">
    <source>
        <dbReference type="Proteomes" id="UP000006055"/>
    </source>
</evidence>
<dbReference type="Proteomes" id="UP000006055">
    <property type="component" value="Chromosome"/>
</dbReference>
<dbReference type="AlphaFoldDB" id="I4C3Q5"/>
<accession>I4C3Q5</accession>
<name>I4C3Q5_DESTA</name>